<protein>
    <recommendedName>
        <fullName evidence="6">T-complex protein 11</fullName>
    </recommendedName>
</protein>
<feature type="coiled-coil region" evidence="2">
    <location>
        <begin position="226"/>
        <end position="264"/>
    </location>
</feature>
<dbReference type="Proteomes" id="UP001159364">
    <property type="component" value="Linkage Group LG07"/>
</dbReference>
<sequence>MGTVEPEKITGGGVLLTFPEPTSSSPQKELPPRLKQRLVVQPRTPLSDEYVHNKLKEADLQRQIFYELLVSKAKPKVKKVSNACLKQENLARRLQAKLIAAEQKGKNFLISDQLSRIKILGDAQMRLSNQNELRQACKHGRELQAEKQRGELGMKVIYRIQQAETNRMILLEACTHRIAAKRERAAESLSQKMSRDIKYRECKSASIYQKRADAERRRTGLLEAEKKRARAMILKLETKRKRMKDKLEDRLQRAMKQRNEHLRQRRTMTTRSCSLYAERTTTIQTVKAFVGRLESRLMISEAVIGNMCNRANIDHLLQHVAFPTHRDSSSKVFGRRVKSIKPGNRQAQKPVKLSRYLVRVLVCAYMIIGHPDIVFSGQSENETTLAESAANFIREFELLIKIIINGPIRCTKDFQVTIGSFDRAWCFYLHHFVDWKSEDAKLLERDLVRAACQLELSKQEVEMLERQASEKNHMHTKASDRQNSENLQKSSNHLSERSSVSISCNSSSLTETCQRSGNKGCPSFDIDGSFLVKGVDSLPSRNATGITDRGLSLNLMFSENELLVNEIIHEHQSRFADGLDAAPEDHNSLKARVRETMEKAFLDGVLESMKNDEPDFSWVLKLMKEVRDELYEMSPQPWRKEISETIDVDILEQTLNRQISRAHIKLLEPVIRGPAGLEYLKMAFANRHGPPDVEQEWHEHMDYLCDFTKDNDSSGNLFPSTLQIGGTTYSVPEIRSSTSNAVHDQPECPKESMGLLVRLGLLKLVNRVEGLTLEDLPETLKLNVFRLRTVQLPIQKIIVISISLMVKNWVANSADMEYIVSQCFEQLCKLVDGVEEVGLSDIIEKINGTPKGCNQLLDIDKVQDSRTIMANMLAKSLQAGDAVYTHVSRSIYLALRGGVFGRTGLSRRRLVEAAFRRVRAAVLADRVIKAAEVLIVIASVLLKC</sequence>
<dbReference type="EMBL" id="JAIWQS010000007">
    <property type="protein sequence ID" value="KAJ8759620.1"/>
    <property type="molecule type" value="Genomic_DNA"/>
</dbReference>
<comment type="caution">
    <text evidence="4">The sequence shown here is derived from an EMBL/GenBank/DDBJ whole genome shotgun (WGS) entry which is preliminary data.</text>
</comment>
<dbReference type="PANTHER" id="PTHR12832">
    <property type="entry name" value="TESTIS-SPECIFIC PROTEIN PBS13 T-COMPLEX 11"/>
    <property type="match status" value="1"/>
</dbReference>
<dbReference type="PANTHER" id="PTHR12832:SF11">
    <property type="entry name" value="LD23868P"/>
    <property type="match status" value="1"/>
</dbReference>
<gene>
    <name evidence="4" type="ORF">K2173_009267</name>
</gene>
<proteinExistence type="inferred from homology"/>
<evidence type="ECO:0008006" key="6">
    <source>
        <dbReference type="Google" id="ProtNLM"/>
    </source>
</evidence>
<name>A0AAV8SZZ3_9ROSI</name>
<evidence type="ECO:0000256" key="2">
    <source>
        <dbReference type="SAM" id="Coils"/>
    </source>
</evidence>
<evidence type="ECO:0000256" key="1">
    <source>
        <dbReference type="ARBA" id="ARBA00010954"/>
    </source>
</evidence>
<feature type="compositionally biased region" description="Basic and acidic residues" evidence="3">
    <location>
        <begin position="467"/>
        <end position="483"/>
    </location>
</feature>
<dbReference type="Pfam" id="PF05794">
    <property type="entry name" value="Tcp11"/>
    <property type="match status" value="2"/>
</dbReference>
<dbReference type="GO" id="GO:0007165">
    <property type="term" value="P:signal transduction"/>
    <property type="evidence" value="ECO:0007669"/>
    <property type="project" value="TreeGrafter"/>
</dbReference>
<keyword evidence="2" id="KW-0175">Coiled coil</keyword>
<feature type="region of interest" description="Disordered" evidence="3">
    <location>
        <begin position="467"/>
        <end position="499"/>
    </location>
</feature>
<dbReference type="AlphaFoldDB" id="A0AAV8SZZ3"/>
<feature type="compositionally biased region" description="Polar residues" evidence="3">
    <location>
        <begin position="484"/>
        <end position="493"/>
    </location>
</feature>
<evidence type="ECO:0000313" key="4">
    <source>
        <dbReference type="EMBL" id="KAJ8759620.1"/>
    </source>
</evidence>
<comment type="similarity">
    <text evidence="1">Belongs to the TCP11 family.</text>
</comment>
<reference evidence="4 5" key="1">
    <citation type="submission" date="2021-09" db="EMBL/GenBank/DDBJ databases">
        <title>Genomic insights and catalytic innovation underlie evolution of tropane alkaloids biosynthesis.</title>
        <authorList>
            <person name="Wang Y.-J."/>
            <person name="Tian T."/>
            <person name="Huang J.-P."/>
            <person name="Huang S.-X."/>
        </authorList>
    </citation>
    <scope>NUCLEOTIDE SEQUENCE [LARGE SCALE GENOMIC DNA]</scope>
    <source>
        <strain evidence="4">KIB-2018</strain>
        <tissue evidence="4">Leaf</tissue>
    </source>
</reference>
<evidence type="ECO:0000256" key="3">
    <source>
        <dbReference type="SAM" id="MobiDB-lite"/>
    </source>
</evidence>
<evidence type="ECO:0000313" key="5">
    <source>
        <dbReference type="Proteomes" id="UP001159364"/>
    </source>
</evidence>
<organism evidence="4 5">
    <name type="scientific">Erythroxylum novogranatense</name>
    <dbReference type="NCBI Taxonomy" id="1862640"/>
    <lineage>
        <taxon>Eukaryota</taxon>
        <taxon>Viridiplantae</taxon>
        <taxon>Streptophyta</taxon>
        <taxon>Embryophyta</taxon>
        <taxon>Tracheophyta</taxon>
        <taxon>Spermatophyta</taxon>
        <taxon>Magnoliopsida</taxon>
        <taxon>eudicotyledons</taxon>
        <taxon>Gunneridae</taxon>
        <taxon>Pentapetalae</taxon>
        <taxon>rosids</taxon>
        <taxon>fabids</taxon>
        <taxon>Malpighiales</taxon>
        <taxon>Erythroxylaceae</taxon>
        <taxon>Erythroxylum</taxon>
    </lineage>
</organism>
<dbReference type="InterPro" id="IPR008862">
    <property type="entry name" value="Tcp11"/>
</dbReference>
<keyword evidence="5" id="KW-1185">Reference proteome</keyword>
<feature type="region of interest" description="Disordered" evidence="3">
    <location>
        <begin position="1"/>
        <end position="32"/>
    </location>
</feature>
<accession>A0AAV8SZZ3</accession>